<organism evidence="1 2">
    <name type="scientific">Racocetra persica</name>
    <dbReference type="NCBI Taxonomy" id="160502"/>
    <lineage>
        <taxon>Eukaryota</taxon>
        <taxon>Fungi</taxon>
        <taxon>Fungi incertae sedis</taxon>
        <taxon>Mucoromycota</taxon>
        <taxon>Glomeromycotina</taxon>
        <taxon>Glomeromycetes</taxon>
        <taxon>Diversisporales</taxon>
        <taxon>Gigasporaceae</taxon>
        <taxon>Racocetra</taxon>
    </lineage>
</organism>
<sequence>DSDDVNKIKKQIAYLFDKIKGSDDVDEIKKQINYTLDKIKVSEYIAEIKSQIDNWLGKIKDLDDIDKIKKQINHWFDKINDDVKKFKEREIISWHNIATDSVDKDEIMKLIDKIKDSHNMKLKSKFDKIKGSDDVNEIKEQINYRLDEINGLDNVDNMKQQINNWLDKIKGLDYADEIKKQISFCLDEIKGLDDVDEITKQFLEDDQIVSDLSFNSPKNPDHMYTSKGINTQKIAKILALESAGIF</sequence>
<reference evidence="1" key="1">
    <citation type="submission" date="2021-06" db="EMBL/GenBank/DDBJ databases">
        <authorList>
            <person name="Kallberg Y."/>
            <person name="Tangrot J."/>
            <person name="Rosling A."/>
        </authorList>
    </citation>
    <scope>NUCLEOTIDE SEQUENCE</scope>
    <source>
        <strain evidence="1">MA461A</strain>
    </source>
</reference>
<feature type="non-terminal residue" evidence="1">
    <location>
        <position position="1"/>
    </location>
</feature>
<protein>
    <submittedName>
        <fullName evidence="1">9418_t:CDS:1</fullName>
    </submittedName>
</protein>
<proteinExistence type="predicted"/>
<dbReference type="Proteomes" id="UP000789920">
    <property type="component" value="Unassembled WGS sequence"/>
</dbReference>
<name>A0ACA9S2V5_9GLOM</name>
<evidence type="ECO:0000313" key="2">
    <source>
        <dbReference type="Proteomes" id="UP000789920"/>
    </source>
</evidence>
<comment type="caution">
    <text evidence="1">The sequence shown here is derived from an EMBL/GenBank/DDBJ whole genome shotgun (WGS) entry which is preliminary data.</text>
</comment>
<evidence type="ECO:0000313" key="1">
    <source>
        <dbReference type="EMBL" id="CAG8822326.1"/>
    </source>
</evidence>
<keyword evidence="2" id="KW-1185">Reference proteome</keyword>
<gene>
    <name evidence="1" type="ORF">RPERSI_LOCUS25774</name>
</gene>
<dbReference type="EMBL" id="CAJVQC010086096">
    <property type="protein sequence ID" value="CAG8822326.1"/>
    <property type="molecule type" value="Genomic_DNA"/>
</dbReference>
<accession>A0ACA9S2V5</accession>